<dbReference type="PANTHER" id="PTHR11999:SF156">
    <property type="entry name" value="TYROSINE DECARBOXYLASE"/>
    <property type="match status" value="1"/>
</dbReference>
<dbReference type="EMBL" id="JACXVP010000003">
    <property type="protein sequence ID" value="KAG5614767.1"/>
    <property type="molecule type" value="Genomic_DNA"/>
</dbReference>
<comment type="similarity">
    <text evidence="2 6">Belongs to the group II decarboxylase family.</text>
</comment>
<dbReference type="InterPro" id="IPR010977">
    <property type="entry name" value="Aromatic_deC"/>
</dbReference>
<dbReference type="Proteomes" id="UP000824120">
    <property type="component" value="Chromosome 3"/>
</dbReference>
<evidence type="ECO:0000313" key="9">
    <source>
        <dbReference type="Proteomes" id="UP000824120"/>
    </source>
</evidence>
<reference evidence="8 9" key="1">
    <citation type="submission" date="2020-09" db="EMBL/GenBank/DDBJ databases">
        <title>De no assembly of potato wild relative species, Solanum commersonii.</title>
        <authorList>
            <person name="Cho K."/>
        </authorList>
    </citation>
    <scope>NUCLEOTIDE SEQUENCE [LARGE SCALE GENOMIC DNA]</scope>
    <source>
        <strain evidence="8">LZ3.2</strain>
        <tissue evidence="8">Leaf</tissue>
    </source>
</reference>
<evidence type="ECO:0000256" key="6">
    <source>
        <dbReference type="RuleBase" id="RU000382"/>
    </source>
</evidence>
<keyword evidence="9" id="KW-1185">Reference proteome</keyword>
<accession>A0A9J5ZRW7</accession>
<name>A0A9J5ZRW7_SOLCO</name>
<evidence type="ECO:0000256" key="4">
    <source>
        <dbReference type="ARBA" id="ARBA00022898"/>
    </source>
</evidence>
<comment type="caution">
    <text evidence="8">The sequence shown here is derived from an EMBL/GenBank/DDBJ whole genome shotgun (WGS) entry which is preliminary data.</text>
</comment>
<dbReference type="GO" id="GO:0019752">
    <property type="term" value="P:carboxylic acid metabolic process"/>
    <property type="evidence" value="ECO:0007669"/>
    <property type="project" value="InterPro"/>
</dbReference>
<dbReference type="Pfam" id="PF00282">
    <property type="entry name" value="Pyridoxal_deC"/>
    <property type="match status" value="1"/>
</dbReference>
<evidence type="ECO:0000256" key="2">
    <source>
        <dbReference type="ARBA" id="ARBA00009533"/>
    </source>
</evidence>
<organism evidence="8 9">
    <name type="scientific">Solanum commersonii</name>
    <name type="common">Commerson's wild potato</name>
    <name type="synonym">Commerson's nightshade</name>
    <dbReference type="NCBI Taxonomy" id="4109"/>
    <lineage>
        <taxon>Eukaryota</taxon>
        <taxon>Viridiplantae</taxon>
        <taxon>Streptophyta</taxon>
        <taxon>Embryophyta</taxon>
        <taxon>Tracheophyta</taxon>
        <taxon>Spermatophyta</taxon>
        <taxon>Magnoliopsida</taxon>
        <taxon>eudicotyledons</taxon>
        <taxon>Gunneridae</taxon>
        <taxon>Pentapetalae</taxon>
        <taxon>asterids</taxon>
        <taxon>lamiids</taxon>
        <taxon>Solanales</taxon>
        <taxon>Solanaceae</taxon>
        <taxon>Solanoideae</taxon>
        <taxon>Solaneae</taxon>
        <taxon>Solanum</taxon>
    </lineage>
</organism>
<dbReference type="AlphaFoldDB" id="A0A9J5ZRW7"/>
<dbReference type="InterPro" id="IPR015422">
    <property type="entry name" value="PyrdxlP-dep_Trfase_small"/>
</dbReference>
<evidence type="ECO:0000313" key="8">
    <source>
        <dbReference type="EMBL" id="KAG5614767.1"/>
    </source>
</evidence>
<dbReference type="OrthoDB" id="639767at2759"/>
<dbReference type="GO" id="GO:0005737">
    <property type="term" value="C:cytoplasm"/>
    <property type="evidence" value="ECO:0007669"/>
    <property type="project" value="TreeGrafter"/>
</dbReference>
<dbReference type="InterPro" id="IPR015421">
    <property type="entry name" value="PyrdxlP-dep_Trfase_major"/>
</dbReference>
<dbReference type="PRINTS" id="PR00800">
    <property type="entry name" value="YHDCRBOXLASE"/>
</dbReference>
<sequence>MGLDPKIIATTKATEFSLCPKSLRGAIQKDRKGGLVPLFLCETIGTTSTTTIDPLHPLCEIAKEYGICMAYAGSACICPEFQHFLDGVENANSFSLNAHKCLFSTLDCCCLWVKDPNSLTKALSTTPEYLRNKASDSQQVVDYKNWQITLSRRFRALKLWFVLRCHGVVNIKKIIRSHIKMAKHFEGLISMDERFEIVVPRIFSMVCFRVSPLALQKRFEFDDEARVNEFNEKLLESINSSGIIHMTHTMVGGIYMIRFAIGAPLTDYPHIANAWDVIRNHATVML</sequence>
<keyword evidence="4 6" id="KW-0663">Pyridoxal phosphate</keyword>
<keyword evidence="5 6" id="KW-0456">Lyase</keyword>
<dbReference type="GO" id="GO:0006520">
    <property type="term" value="P:amino acid metabolic process"/>
    <property type="evidence" value="ECO:0007669"/>
    <property type="project" value="InterPro"/>
</dbReference>
<dbReference type="SUPFAM" id="SSF53383">
    <property type="entry name" value="PLP-dependent transferases"/>
    <property type="match status" value="1"/>
</dbReference>
<proteinExistence type="inferred from homology"/>
<evidence type="ECO:0000313" key="7">
    <source>
        <dbReference type="EMBL" id="KAG5614764.1"/>
    </source>
</evidence>
<dbReference type="GO" id="GO:0016831">
    <property type="term" value="F:carboxy-lyase activity"/>
    <property type="evidence" value="ECO:0007669"/>
    <property type="project" value="UniProtKB-KW"/>
</dbReference>
<evidence type="ECO:0000256" key="3">
    <source>
        <dbReference type="ARBA" id="ARBA00022793"/>
    </source>
</evidence>
<keyword evidence="3" id="KW-0210">Decarboxylase</keyword>
<dbReference type="EMBL" id="JACXVP010000003">
    <property type="protein sequence ID" value="KAG5614764.1"/>
    <property type="molecule type" value="Genomic_DNA"/>
</dbReference>
<dbReference type="Gene3D" id="3.90.1150.10">
    <property type="entry name" value="Aspartate Aminotransferase, domain 1"/>
    <property type="match status" value="1"/>
</dbReference>
<dbReference type="InterPro" id="IPR015424">
    <property type="entry name" value="PyrdxlP-dep_Trfase"/>
</dbReference>
<dbReference type="PANTHER" id="PTHR11999">
    <property type="entry name" value="GROUP II PYRIDOXAL-5-PHOSPHATE DECARBOXYLASE"/>
    <property type="match status" value="1"/>
</dbReference>
<protein>
    <submittedName>
        <fullName evidence="8">Uncharacterized protein</fullName>
    </submittedName>
</protein>
<dbReference type="InterPro" id="IPR002129">
    <property type="entry name" value="PyrdxlP-dep_de-COase"/>
</dbReference>
<comment type="cofactor">
    <cofactor evidence="1 6">
        <name>pyridoxal 5'-phosphate</name>
        <dbReference type="ChEBI" id="CHEBI:597326"/>
    </cofactor>
</comment>
<gene>
    <name evidence="7" type="ORF">H5410_014588</name>
    <name evidence="8" type="ORF">H5410_014591</name>
</gene>
<evidence type="ECO:0000256" key="5">
    <source>
        <dbReference type="ARBA" id="ARBA00023239"/>
    </source>
</evidence>
<evidence type="ECO:0000256" key="1">
    <source>
        <dbReference type="ARBA" id="ARBA00001933"/>
    </source>
</evidence>
<dbReference type="Gene3D" id="3.40.640.10">
    <property type="entry name" value="Type I PLP-dependent aspartate aminotransferase-like (Major domain)"/>
    <property type="match status" value="1"/>
</dbReference>
<dbReference type="GO" id="GO:0030170">
    <property type="term" value="F:pyridoxal phosphate binding"/>
    <property type="evidence" value="ECO:0007669"/>
    <property type="project" value="InterPro"/>
</dbReference>